<dbReference type="CDD" id="cd16697">
    <property type="entry name" value="RING-CH-C4HC3_NFXL1"/>
    <property type="match status" value="1"/>
</dbReference>
<dbReference type="InterPro" id="IPR013083">
    <property type="entry name" value="Znf_RING/FYVE/PHD"/>
</dbReference>
<accession>A0A3Q2YKF6</accession>
<dbReference type="InterPro" id="IPR034078">
    <property type="entry name" value="NFX1_fam"/>
</dbReference>
<dbReference type="Gene3D" id="3.30.40.10">
    <property type="entry name" value="Zinc/RING finger domain, C3HC4 (zinc finger)"/>
    <property type="match status" value="1"/>
</dbReference>
<protein>
    <submittedName>
        <fullName evidence="2">Uncharacterized protein</fullName>
    </submittedName>
</protein>
<dbReference type="SUPFAM" id="SSF57850">
    <property type="entry name" value="RING/U-box"/>
    <property type="match status" value="1"/>
</dbReference>
<dbReference type="Proteomes" id="UP000264820">
    <property type="component" value="Unplaced"/>
</dbReference>
<feature type="compositionally biased region" description="Gly residues" evidence="1">
    <location>
        <begin position="29"/>
        <end position="49"/>
    </location>
</feature>
<reference evidence="2" key="1">
    <citation type="submission" date="2025-08" db="UniProtKB">
        <authorList>
            <consortium name="Ensembl"/>
        </authorList>
    </citation>
    <scope>IDENTIFICATION</scope>
</reference>
<name>A0A3Q2YKF6_HIPCM</name>
<dbReference type="Ensembl" id="ENSHCOT00000021394.1">
    <property type="protein sequence ID" value="ENSHCOP00000013932.1"/>
    <property type="gene ID" value="ENSHCOG00000017176.1"/>
</dbReference>
<feature type="region of interest" description="Disordered" evidence="1">
    <location>
        <begin position="76"/>
        <end position="106"/>
    </location>
</feature>
<dbReference type="STRING" id="109280.ENSHCOP00000013932"/>
<keyword evidence="3" id="KW-1185">Reference proteome</keyword>
<dbReference type="PANTHER" id="PTHR12360:SF1">
    <property type="entry name" value="NF-X1-TYPE ZINC FINGER PROTEIN NFXL1"/>
    <property type="match status" value="1"/>
</dbReference>
<evidence type="ECO:0000256" key="1">
    <source>
        <dbReference type="SAM" id="MobiDB-lite"/>
    </source>
</evidence>
<feature type="compositionally biased region" description="Basic and acidic residues" evidence="1">
    <location>
        <begin position="14"/>
        <end position="27"/>
    </location>
</feature>
<dbReference type="AlphaFoldDB" id="A0A3Q2YKF6"/>
<dbReference type="PANTHER" id="PTHR12360">
    <property type="entry name" value="NUCLEAR TRANSCRIPTION FACTOR, X-BOX BINDING 1 NFX1"/>
    <property type="match status" value="1"/>
</dbReference>
<organism evidence="2 3">
    <name type="scientific">Hippocampus comes</name>
    <name type="common">Tiger tail seahorse</name>
    <dbReference type="NCBI Taxonomy" id="109280"/>
    <lineage>
        <taxon>Eukaryota</taxon>
        <taxon>Metazoa</taxon>
        <taxon>Chordata</taxon>
        <taxon>Craniata</taxon>
        <taxon>Vertebrata</taxon>
        <taxon>Euteleostomi</taxon>
        <taxon>Actinopterygii</taxon>
        <taxon>Neopterygii</taxon>
        <taxon>Teleostei</taxon>
        <taxon>Neoteleostei</taxon>
        <taxon>Acanthomorphata</taxon>
        <taxon>Syngnathiaria</taxon>
        <taxon>Syngnathiformes</taxon>
        <taxon>Syngnathoidei</taxon>
        <taxon>Syngnathidae</taxon>
        <taxon>Hippocampus</taxon>
    </lineage>
</organism>
<feature type="compositionally biased region" description="Acidic residues" evidence="1">
    <location>
        <begin position="94"/>
        <end position="103"/>
    </location>
</feature>
<dbReference type="OMA" id="MERHTNC"/>
<evidence type="ECO:0000313" key="3">
    <source>
        <dbReference type="Proteomes" id="UP000264820"/>
    </source>
</evidence>
<proteinExistence type="predicted"/>
<sequence length="204" mass="22424">MEPAWRPQGRGRGRKSEAPAERVREKPGSGAGRGGSGTGRGGSGTGRGGNAKTMLLLFWRTGASGPAKFEEIRKSNQAAAQRLMERHTNCSSSSEEEDDDDDDKEHKDARVLQSTFITYASHTGGDITDLQRTGQYVSELFQSGALTCLICIALVKRTQPVWSCSGCFSLFHLPCIQKWARDSVFLLCSATDEDFGRKQHPWPW</sequence>
<dbReference type="GeneTree" id="ENSGT00940000157059"/>
<dbReference type="GO" id="GO:0000977">
    <property type="term" value="F:RNA polymerase II transcription regulatory region sequence-specific DNA binding"/>
    <property type="evidence" value="ECO:0007669"/>
    <property type="project" value="TreeGrafter"/>
</dbReference>
<feature type="region of interest" description="Disordered" evidence="1">
    <location>
        <begin position="1"/>
        <end position="50"/>
    </location>
</feature>
<evidence type="ECO:0000313" key="2">
    <source>
        <dbReference type="Ensembl" id="ENSHCOP00000013932.1"/>
    </source>
</evidence>
<dbReference type="GO" id="GO:0000981">
    <property type="term" value="F:DNA-binding transcription factor activity, RNA polymerase II-specific"/>
    <property type="evidence" value="ECO:0007669"/>
    <property type="project" value="TreeGrafter"/>
</dbReference>
<reference evidence="2" key="2">
    <citation type="submission" date="2025-09" db="UniProtKB">
        <authorList>
            <consortium name="Ensembl"/>
        </authorList>
    </citation>
    <scope>IDENTIFICATION</scope>
</reference>
<dbReference type="GO" id="GO:0005634">
    <property type="term" value="C:nucleus"/>
    <property type="evidence" value="ECO:0007669"/>
    <property type="project" value="TreeGrafter"/>
</dbReference>